<dbReference type="EMBL" id="JAGKQM010000013">
    <property type="protein sequence ID" value="KAH0888212.1"/>
    <property type="molecule type" value="Genomic_DNA"/>
</dbReference>
<keyword evidence="3" id="KW-1185">Reference proteome</keyword>
<proteinExistence type="predicted"/>
<comment type="caution">
    <text evidence="2">The sequence shown here is derived from an EMBL/GenBank/DDBJ whole genome shotgun (WGS) entry which is preliminary data.</text>
</comment>
<reference evidence="2 3" key="1">
    <citation type="submission" date="2021-05" db="EMBL/GenBank/DDBJ databases">
        <title>Genome Assembly of Synthetic Allotetraploid Brassica napus Reveals Homoeologous Exchanges between Subgenomes.</title>
        <authorList>
            <person name="Davis J.T."/>
        </authorList>
    </citation>
    <scope>NUCLEOTIDE SEQUENCE [LARGE SCALE GENOMIC DNA]</scope>
    <source>
        <strain evidence="3">cv. Da-Ae</strain>
        <tissue evidence="2">Seedling</tissue>
    </source>
</reference>
<evidence type="ECO:0000313" key="2">
    <source>
        <dbReference type="EMBL" id="KAH0888212.1"/>
    </source>
</evidence>
<sequence>HGYVAGGREESTAGREASVAAPEGSGGGRGGEGEGEGKSPCLCSSEEEGVTYMHEFCFPTLQVMVFYLFALFHVTDTSRALVWRMSLNQKGLLLQKAAFCFSSSSSTLHCKNRPQKLVQTPSDAATFQSPISVSAANTSPSQLPPPAQPPYPWKERTLWVVRSSGERKKVNPRGEVSLANDDLIELIPGHQLVLPGSHERSAKKARKEGDDSDDVEAIPSYLQQEEEEREREMIVEEVSLPIGRRGESYHLQRVYRKLESSVSLFEFCTF</sequence>
<protein>
    <submittedName>
        <fullName evidence="2">Uncharacterized protein</fullName>
    </submittedName>
</protein>
<organism evidence="2 3">
    <name type="scientific">Brassica napus</name>
    <name type="common">Rape</name>
    <dbReference type="NCBI Taxonomy" id="3708"/>
    <lineage>
        <taxon>Eukaryota</taxon>
        <taxon>Viridiplantae</taxon>
        <taxon>Streptophyta</taxon>
        <taxon>Embryophyta</taxon>
        <taxon>Tracheophyta</taxon>
        <taxon>Spermatophyta</taxon>
        <taxon>Magnoliopsida</taxon>
        <taxon>eudicotyledons</taxon>
        <taxon>Gunneridae</taxon>
        <taxon>Pentapetalae</taxon>
        <taxon>rosids</taxon>
        <taxon>malvids</taxon>
        <taxon>Brassicales</taxon>
        <taxon>Brassicaceae</taxon>
        <taxon>Brassiceae</taxon>
        <taxon>Brassica</taxon>
    </lineage>
</organism>
<name>A0ABQ8A6P3_BRANA</name>
<feature type="region of interest" description="Disordered" evidence="1">
    <location>
        <begin position="1"/>
        <end position="40"/>
    </location>
</feature>
<evidence type="ECO:0000256" key="1">
    <source>
        <dbReference type="SAM" id="MobiDB-lite"/>
    </source>
</evidence>
<dbReference type="Proteomes" id="UP000824890">
    <property type="component" value="Unassembled WGS sequence"/>
</dbReference>
<feature type="non-terminal residue" evidence="2">
    <location>
        <position position="1"/>
    </location>
</feature>
<evidence type="ECO:0000313" key="3">
    <source>
        <dbReference type="Proteomes" id="UP000824890"/>
    </source>
</evidence>
<feature type="region of interest" description="Disordered" evidence="1">
    <location>
        <begin position="195"/>
        <end position="216"/>
    </location>
</feature>
<gene>
    <name evidence="2" type="ORF">HID58_050641</name>
</gene>
<accession>A0ABQ8A6P3</accession>